<feature type="region of interest" description="Disordered" evidence="4">
    <location>
        <begin position="347"/>
        <end position="424"/>
    </location>
</feature>
<keyword evidence="3" id="KW-0539">Nucleus</keyword>
<feature type="compositionally biased region" description="Basic residues" evidence="4">
    <location>
        <begin position="169"/>
        <end position="188"/>
    </location>
</feature>
<dbReference type="GO" id="GO:0005666">
    <property type="term" value="C:RNA polymerase III complex"/>
    <property type="evidence" value="ECO:0007669"/>
    <property type="project" value="TreeGrafter"/>
</dbReference>
<dbReference type="PANTHER" id="PTHR15367">
    <property type="entry name" value="DNA-DIRECTED RNA POLYMERASE III"/>
    <property type="match status" value="1"/>
</dbReference>
<evidence type="ECO:0000256" key="4">
    <source>
        <dbReference type="SAM" id="MobiDB-lite"/>
    </source>
</evidence>
<evidence type="ECO:0008006" key="7">
    <source>
        <dbReference type="Google" id="ProtNLM"/>
    </source>
</evidence>
<name>A0A8H8BSS0_9HELO</name>
<keyword evidence="6" id="KW-1185">Reference proteome</keyword>
<reference evidence="5" key="1">
    <citation type="submission" date="2021-02" db="EMBL/GenBank/DDBJ databases">
        <title>Genome sequence Cadophora malorum strain M34.</title>
        <authorList>
            <person name="Stefanovic E."/>
            <person name="Vu D."/>
            <person name="Scully C."/>
            <person name="Dijksterhuis J."/>
            <person name="Roader J."/>
            <person name="Houbraken J."/>
        </authorList>
    </citation>
    <scope>NUCLEOTIDE SEQUENCE</scope>
    <source>
        <strain evidence="5">M34</strain>
    </source>
</reference>
<dbReference type="GO" id="GO:0006383">
    <property type="term" value="P:transcription by RNA polymerase III"/>
    <property type="evidence" value="ECO:0007669"/>
    <property type="project" value="InterPro"/>
</dbReference>
<evidence type="ECO:0000256" key="1">
    <source>
        <dbReference type="ARBA" id="ARBA00004123"/>
    </source>
</evidence>
<evidence type="ECO:0000256" key="3">
    <source>
        <dbReference type="ARBA" id="ARBA00023242"/>
    </source>
</evidence>
<gene>
    <name evidence="5" type="ORF">IFR04_004085</name>
</gene>
<dbReference type="AlphaFoldDB" id="A0A8H8BSS0"/>
<feature type="region of interest" description="Disordered" evidence="4">
    <location>
        <begin position="213"/>
        <end position="232"/>
    </location>
</feature>
<sequence>MQAPGVHEADEAEAPNQVTESIKSPGVCRDESSWQVKHEGDQHYAFIKGRSSWRPATLNGDLTVRSEEAREREWIPSSVVASCTQAGRCGASGRNSTPHAGDKGELDLFSDADRENFETRDYTTTTFTFSFGGKGKRAEGNNTSSRDTFVFTGISAESTVAAPNNSVHPPRKLPSKAQRQKMAGRGRGRGGFNPGQLKGATWEYDAGAVLETKPSELFPPHPNLKKPAPLTAKERREINNYRSLQAKIHRGPLYTQSTKRNADAPTKVFSEEQFNAQYGGNAKADMDPFTGVETYSMRYAPKKNTLPKLSDAPFDKSLFPEELWDTLEGKSGIAVKKHIDRAIQKKAQMMSGKGEDNKEKTKILLEKIDDAVEGVDDENDEEEDEVPVDSEFEDEDGGDYDAEQYFDGGEDGDDDDGDDGGQEY</sequence>
<dbReference type="EMBL" id="JAFJYH010000044">
    <property type="protein sequence ID" value="KAG4422737.1"/>
    <property type="molecule type" value="Genomic_DNA"/>
</dbReference>
<protein>
    <recommendedName>
        <fullName evidence="7">DNA-directed RNA polymerase III subunit</fullName>
    </recommendedName>
</protein>
<accession>A0A8H8BSS0</accession>
<evidence type="ECO:0000313" key="5">
    <source>
        <dbReference type="EMBL" id="KAG4422737.1"/>
    </source>
</evidence>
<evidence type="ECO:0000313" key="6">
    <source>
        <dbReference type="Proteomes" id="UP000664132"/>
    </source>
</evidence>
<dbReference type="Proteomes" id="UP000664132">
    <property type="component" value="Unassembled WGS sequence"/>
</dbReference>
<comment type="caution">
    <text evidence="5">The sequence shown here is derived from an EMBL/GenBank/DDBJ whole genome shotgun (WGS) entry which is preliminary data.</text>
</comment>
<comment type="subcellular location">
    <subcellularLocation>
        <location evidence="1">Nucleus</location>
    </subcellularLocation>
</comment>
<dbReference type="Pfam" id="PF11705">
    <property type="entry name" value="RNA_pol_3_Rpc31"/>
    <property type="match status" value="1"/>
</dbReference>
<feature type="region of interest" description="Disordered" evidence="4">
    <location>
        <begin position="1"/>
        <end position="30"/>
    </location>
</feature>
<evidence type="ECO:0000256" key="2">
    <source>
        <dbReference type="ARBA" id="ARBA00008352"/>
    </source>
</evidence>
<feature type="compositionally biased region" description="Acidic residues" evidence="4">
    <location>
        <begin position="371"/>
        <end position="424"/>
    </location>
</feature>
<dbReference type="InterPro" id="IPR024661">
    <property type="entry name" value="RNA_pol_III_Rpc31"/>
</dbReference>
<feature type="region of interest" description="Disordered" evidence="4">
    <location>
        <begin position="161"/>
        <end position="198"/>
    </location>
</feature>
<feature type="region of interest" description="Disordered" evidence="4">
    <location>
        <begin position="86"/>
        <end position="108"/>
    </location>
</feature>
<feature type="compositionally biased region" description="Basic and acidic residues" evidence="4">
    <location>
        <begin position="353"/>
        <end position="370"/>
    </location>
</feature>
<organism evidence="5 6">
    <name type="scientific">Cadophora malorum</name>
    <dbReference type="NCBI Taxonomy" id="108018"/>
    <lineage>
        <taxon>Eukaryota</taxon>
        <taxon>Fungi</taxon>
        <taxon>Dikarya</taxon>
        <taxon>Ascomycota</taxon>
        <taxon>Pezizomycotina</taxon>
        <taxon>Leotiomycetes</taxon>
        <taxon>Helotiales</taxon>
        <taxon>Ploettnerulaceae</taxon>
        <taxon>Cadophora</taxon>
    </lineage>
</organism>
<dbReference type="OrthoDB" id="5377312at2759"/>
<proteinExistence type="inferred from homology"/>
<comment type="similarity">
    <text evidence="2">Belongs to the eukaryotic RPC7 RNA polymerase subunit family.</text>
</comment>
<dbReference type="PANTHER" id="PTHR15367:SF2">
    <property type="entry name" value="DNA-DIRECTED RNA POLYMERASE III SUBUNIT"/>
    <property type="match status" value="1"/>
</dbReference>